<evidence type="ECO:0000313" key="3">
    <source>
        <dbReference type="EMBL" id="CAL6105635.1"/>
    </source>
</evidence>
<dbReference type="AlphaFoldDB" id="A0AA86P3R0"/>
<organism evidence="2">
    <name type="scientific">Hexamita inflata</name>
    <dbReference type="NCBI Taxonomy" id="28002"/>
    <lineage>
        <taxon>Eukaryota</taxon>
        <taxon>Metamonada</taxon>
        <taxon>Diplomonadida</taxon>
        <taxon>Hexamitidae</taxon>
        <taxon>Hexamitinae</taxon>
        <taxon>Hexamita</taxon>
    </lineage>
</organism>
<reference evidence="2" key="1">
    <citation type="submission" date="2023-06" db="EMBL/GenBank/DDBJ databases">
        <authorList>
            <person name="Kurt Z."/>
        </authorList>
    </citation>
    <scope>NUCLEOTIDE SEQUENCE</scope>
</reference>
<protein>
    <submittedName>
        <fullName evidence="3">Hypothetical_protein</fullName>
    </submittedName>
</protein>
<feature type="transmembrane region" description="Helical" evidence="1">
    <location>
        <begin position="172"/>
        <end position="203"/>
    </location>
</feature>
<sequence>MQIILTQQERDLTEFLSRLLNTSCPIQLSHTVLAFPDPLKIKLFELVSLTLNIDIALVNQLFKRLVFKSVQTLRLQCQNLNSLSFKVDQTLQGTKVQDTNECEHVQTTDCKNTRCYNLSKNAPRTQSKEQIEFQNRFSSSLQTVLKLKEVNNKILSEKAVCYLQNNNSIQFFCGFVFGVCCVCCFVFCFCVLCGCLFVLFGWGLGFCCFFVVFFCWLGVLGLFGFLCVFGFVVGLFFVWGVWKEMHELIPDKSTVQLREYFQNSFKRFMHQEFINKEDKMVLKDLINEMKDKKPAEIADKFMEMTADRNYFKRNVLMYVVNVQSKLRQLVL</sequence>
<dbReference type="EMBL" id="CAXDID020000599">
    <property type="protein sequence ID" value="CAL6105635.1"/>
    <property type="molecule type" value="Genomic_DNA"/>
</dbReference>
<evidence type="ECO:0000256" key="1">
    <source>
        <dbReference type="SAM" id="Phobius"/>
    </source>
</evidence>
<gene>
    <name evidence="2" type="ORF">HINF_LOCUS18876</name>
    <name evidence="3" type="ORF">HINF_LOCUS73356</name>
</gene>
<keyword evidence="1" id="KW-1133">Transmembrane helix</keyword>
<evidence type="ECO:0000313" key="4">
    <source>
        <dbReference type="Proteomes" id="UP001642409"/>
    </source>
</evidence>
<comment type="caution">
    <text evidence="2">The sequence shown here is derived from an EMBL/GenBank/DDBJ whole genome shotgun (WGS) entry which is preliminary data.</text>
</comment>
<evidence type="ECO:0000313" key="2">
    <source>
        <dbReference type="EMBL" id="CAI9931231.1"/>
    </source>
</evidence>
<name>A0AA86P3R0_9EUKA</name>
<reference evidence="3 4" key="2">
    <citation type="submission" date="2024-07" db="EMBL/GenBank/DDBJ databases">
        <authorList>
            <person name="Akdeniz Z."/>
        </authorList>
    </citation>
    <scope>NUCLEOTIDE SEQUENCE [LARGE SCALE GENOMIC DNA]</scope>
</reference>
<keyword evidence="4" id="KW-1185">Reference proteome</keyword>
<keyword evidence="1" id="KW-0812">Transmembrane</keyword>
<proteinExistence type="predicted"/>
<dbReference type="Proteomes" id="UP001642409">
    <property type="component" value="Unassembled WGS sequence"/>
</dbReference>
<dbReference type="EMBL" id="CATOUU010000477">
    <property type="protein sequence ID" value="CAI9931231.1"/>
    <property type="molecule type" value="Genomic_DNA"/>
</dbReference>
<accession>A0AA86P3R0</accession>
<keyword evidence="1" id="KW-0472">Membrane</keyword>
<feature type="transmembrane region" description="Helical" evidence="1">
    <location>
        <begin position="209"/>
        <end position="242"/>
    </location>
</feature>